<dbReference type="EMBL" id="MTYJ01000441">
    <property type="protein sequence ID" value="OWA54685.1"/>
    <property type="molecule type" value="Genomic_DNA"/>
</dbReference>
<dbReference type="AlphaFoldDB" id="A0A9X6NIN0"/>
<protein>
    <submittedName>
        <fullName evidence="1">Uncharacterized protein</fullName>
    </submittedName>
</protein>
<evidence type="ECO:0000313" key="1">
    <source>
        <dbReference type="EMBL" id="OWA54685.1"/>
    </source>
</evidence>
<accession>A0A9X6NIN0</accession>
<gene>
    <name evidence="1" type="ORF">BV898_19084</name>
</gene>
<keyword evidence="2" id="KW-1185">Reference proteome</keyword>
<reference evidence="2" key="1">
    <citation type="submission" date="2017-01" db="EMBL/GenBank/DDBJ databases">
        <title>Comparative genomics of anhydrobiosis in the tardigrade Hypsibius dujardini.</title>
        <authorList>
            <person name="Yoshida Y."/>
            <person name="Koutsovoulos G."/>
            <person name="Laetsch D."/>
            <person name="Stevens L."/>
            <person name="Kumar S."/>
            <person name="Horikawa D."/>
            <person name="Ishino K."/>
            <person name="Komine S."/>
            <person name="Tomita M."/>
            <person name="Blaxter M."/>
            <person name="Arakawa K."/>
        </authorList>
    </citation>
    <scope>NUCLEOTIDE SEQUENCE [LARGE SCALE GENOMIC DNA]</scope>
    <source>
        <strain evidence="2">Z151</strain>
    </source>
</reference>
<proteinExistence type="predicted"/>
<name>A0A9X6NIN0_HYPEX</name>
<dbReference type="Proteomes" id="UP000192578">
    <property type="component" value="Unassembled WGS sequence"/>
</dbReference>
<sequence length="151" mass="16573">MPGTTRDLVTACLRWLPSDRLSAKDLSQYIAKVTLKNSQTIALNFESSKDVRRTNVLTILSGIPTILGRIIKALIEAGAGARWLSPELAKLPRKGALTAEQIQSLYPRGGRSRYPDNQCHPSPPHYLQPRQARFLADTRLPPSANSLTGAT</sequence>
<comment type="caution">
    <text evidence="1">The sequence shown here is derived from an EMBL/GenBank/DDBJ whole genome shotgun (WGS) entry which is preliminary data.</text>
</comment>
<organism evidence="1 2">
    <name type="scientific">Hypsibius exemplaris</name>
    <name type="common">Freshwater tardigrade</name>
    <dbReference type="NCBI Taxonomy" id="2072580"/>
    <lineage>
        <taxon>Eukaryota</taxon>
        <taxon>Metazoa</taxon>
        <taxon>Ecdysozoa</taxon>
        <taxon>Tardigrada</taxon>
        <taxon>Eutardigrada</taxon>
        <taxon>Parachela</taxon>
        <taxon>Hypsibioidea</taxon>
        <taxon>Hypsibiidae</taxon>
        <taxon>Hypsibius</taxon>
    </lineage>
</organism>
<evidence type="ECO:0000313" key="2">
    <source>
        <dbReference type="Proteomes" id="UP000192578"/>
    </source>
</evidence>